<gene>
    <name evidence="2" type="ORF">N7498_005086</name>
</gene>
<dbReference type="EMBL" id="JAPQKR010000012">
    <property type="protein sequence ID" value="KAJ5204207.1"/>
    <property type="molecule type" value="Genomic_DNA"/>
</dbReference>
<dbReference type="GeneID" id="83179449"/>
<protein>
    <recommendedName>
        <fullName evidence="1">Methyltransferase domain-containing protein</fullName>
    </recommendedName>
</protein>
<reference evidence="2" key="2">
    <citation type="journal article" date="2023" name="IMA Fungus">
        <title>Comparative genomic study of the Penicillium genus elucidates a diverse pangenome and 15 lateral gene transfer events.</title>
        <authorList>
            <person name="Petersen C."/>
            <person name="Sorensen T."/>
            <person name="Nielsen M.R."/>
            <person name="Sondergaard T.E."/>
            <person name="Sorensen J.L."/>
            <person name="Fitzpatrick D.A."/>
            <person name="Frisvad J.C."/>
            <person name="Nielsen K.L."/>
        </authorList>
    </citation>
    <scope>NUCLEOTIDE SEQUENCE</scope>
    <source>
        <strain evidence="2">IBT 15544</strain>
    </source>
</reference>
<keyword evidence="3" id="KW-1185">Reference proteome</keyword>
<evidence type="ECO:0000313" key="3">
    <source>
        <dbReference type="Proteomes" id="UP001150904"/>
    </source>
</evidence>
<reference evidence="2" key="1">
    <citation type="submission" date="2022-12" db="EMBL/GenBank/DDBJ databases">
        <authorList>
            <person name="Petersen C."/>
        </authorList>
    </citation>
    <scope>NUCLEOTIDE SEQUENCE</scope>
    <source>
        <strain evidence="2">IBT 15544</strain>
    </source>
</reference>
<feature type="domain" description="Methyltransferase" evidence="1">
    <location>
        <begin position="55"/>
        <end position="167"/>
    </location>
</feature>
<dbReference type="RefSeq" id="XP_058308686.1">
    <property type="nucleotide sequence ID" value="XM_058452148.1"/>
</dbReference>
<evidence type="ECO:0000313" key="2">
    <source>
        <dbReference type="EMBL" id="KAJ5204207.1"/>
    </source>
</evidence>
<proteinExistence type="predicted"/>
<dbReference type="InterPro" id="IPR041698">
    <property type="entry name" value="Methyltransf_25"/>
</dbReference>
<dbReference type="OrthoDB" id="5339271at2759"/>
<dbReference type="CDD" id="cd02440">
    <property type="entry name" value="AdoMet_MTases"/>
    <property type="match status" value="1"/>
</dbReference>
<dbReference type="Pfam" id="PF13649">
    <property type="entry name" value="Methyltransf_25"/>
    <property type="match status" value="1"/>
</dbReference>
<comment type="caution">
    <text evidence="2">The sequence shown here is derived from an EMBL/GenBank/DDBJ whole genome shotgun (WGS) entry which is preliminary data.</text>
</comment>
<accession>A0A9W9MMV2</accession>
<organism evidence="2 3">
    <name type="scientific">Penicillium cinerascens</name>
    <dbReference type="NCBI Taxonomy" id="70096"/>
    <lineage>
        <taxon>Eukaryota</taxon>
        <taxon>Fungi</taxon>
        <taxon>Dikarya</taxon>
        <taxon>Ascomycota</taxon>
        <taxon>Pezizomycotina</taxon>
        <taxon>Eurotiomycetes</taxon>
        <taxon>Eurotiomycetidae</taxon>
        <taxon>Eurotiales</taxon>
        <taxon>Aspergillaceae</taxon>
        <taxon>Penicillium</taxon>
    </lineage>
</organism>
<dbReference type="InterPro" id="IPR029063">
    <property type="entry name" value="SAM-dependent_MTases_sf"/>
</dbReference>
<dbReference type="Proteomes" id="UP001150904">
    <property type="component" value="Unassembled WGS sequence"/>
</dbReference>
<dbReference type="SUPFAM" id="SSF53335">
    <property type="entry name" value="S-adenosyl-L-methionine-dependent methyltransferases"/>
    <property type="match status" value="1"/>
</dbReference>
<evidence type="ECO:0000259" key="1">
    <source>
        <dbReference type="Pfam" id="PF13649"/>
    </source>
</evidence>
<name>A0A9W9MMV2_9EURO</name>
<dbReference type="AlphaFoldDB" id="A0A9W9MMV2"/>
<dbReference type="Gene3D" id="3.40.50.150">
    <property type="entry name" value="Vaccinia Virus protein VP39"/>
    <property type="match status" value="1"/>
</dbReference>
<sequence length="281" mass="31367">MTVPEIADEQGESQSDSFYYNAEFYDIYTSKYMIDPTDTRIYFDQLRASHRQPIVLDVATGTGRIIKGLIEHATQVGHDWSQTTLIGLDNSAPMLDRARKSILAPKAGNLTWMLGSAFELEAALTGMPLPVSAVDLLILSFGTITHFTVAGQGQQFFNQVAKVLRPGSGRAAVSFYRSFEKTGQPVRLPGPADTGRIPSQQRPGITYQEVLLETNTLDDVYKESRQITVRDHDTVLEQNVVTTECGLWTEEMVKRMTDVAGLRGLYQVVLPTELIWVFERS</sequence>